<evidence type="ECO:0000313" key="7">
    <source>
        <dbReference type="EMBL" id="MBB4079212.1"/>
    </source>
</evidence>
<evidence type="ECO:0000259" key="6">
    <source>
        <dbReference type="Pfam" id="PF00441"/>
    </source>
</evidence>
<dbReference type="Gene3D" id="1.10.540.10">
    <property type="entry name" value="Acyl-CoA dehydrogenase/oxidase, N-terminal domain"/>
    <property type="match status" value="1"/>
</dbReference>
<dbReference type="InterPro" id="IPR037069">
    <property type="entry name" value="AcylCoA_DH/ox_N_sf"/>
</dbReference>
<dbReference type="SUPFAM" id="SSF47203">
    <property type="entry name" value="Acyl-CoA dehydrogenase C-terminal domain-like"/>
    <property type="match status" value="1"/>
</dbReference>
<dbReference type="SUPFAM" id="SSF56645">
    <property type="entry name" value="Acyl-CoA dehydrogenase NM domain-like"/>
    <property type="match status" value="1"/>
</dbReference>
<dbReference type="PANTHER" id="PTHR48083:SF37">
    <property type="entry name" value="DEHYDROGENASE, PUTATIVE-RELATED"/>
    <property type="match status" value="1"/>
</dbReference>
<dbReference type="InterPro" id="IPR046373">
    <property type="entry name" value="Acyl-CoA_Oxase/DH_mid-dom_sf"/>
</dbReference>
<dbReference type="InterPro" id="IPR036250">
    <property type="entry name" value="AcylCo_DH-like_C"/>
</dbReference>
<comment type="cofactor">
    <cofactor evidence="1">
        <name>FAD</name>
        <dbReference type="ChEBI" id="CHEBI:57692"/>
    </cofactor>
</comment>
<keyword evidence="5" id="KW-0560">Oxidoreductase</keyword>
<evidence type="ECO:0000256" key="4">
    <source>
        <dbReference type="ARBA" id="ARBA00022827"/>
    </source>
</evidence>
<keyword evidence="8" id="KW-1185">Reference proteome</keyword>
<dbReference type="GO" id="GO:0005737">
    <property type="term" value="C:cytoplasm"/>
    <property type="evidence" value="ECO:0007669"/>
    <property type="project" value="TreeGrafter"/>
</dbReference>
<dbReference type="GO" id="GO:0050660">
    <property type="term" value="F:flavin adenine dinucleotide binding"/>
    <property type="evidence" value="ECO:0007669"/>
    <property type="project" value="InterPro"/>
</dbReference>
<dbReference type="InterPro" id="IPR050741">
    <property type="entry name" value="Acyl-CoA_dehydrogenase"/>
</dbReference>
<dbReference type="Gene3D" id="1.20.140.10">
    <property type="entry name" value="Butyryl-CoA Dehydrogenase, subunit A, domain 3"/>
    <property type="match status" value="1"/>
</dbReference>
<evidence type="ECO:0000256" key="3">
    <source>
        <dbReference type="ARBA" id="ARBA00022630"/>
    </source>
</evidence>
<dbReference type="Pfam" id="PF00441">
    <property type="entry name" value="Acyl-CoA_dh_1"/>
    <property type="match status" value="1"/>
</dbReference>
<keyword evidence="4" id="KW-0274">FAD</keyword>
<dbReference type="Proteomes" id="UP000576209">
    <property type="component" value="Unassembled WGS sequence"/>
</dbReference>
<evidence type="ECO:0000256" key="5">
    <source>
        <dbReference type="ARBA" id="ARBA00023002"/>
    </source>
</evidence>
<feature type="domain" description="Acyl-CoA dehydrogenase/oxidase C-terminal" evidence="6">
    <location>
        <begin position="232"/>
        <end position="350"/>
    </location>
</feature>
<dbReference type="InterPro" id="IPR009075">
    <property type="entry name" value="AcylCo_DH/oxidase_C"/>
</dbReference>
<dbReference type="PIRSF" id="PIRSF016578">
    <property type="entry name" value="HsaA"/>
    <property type="match status" value="1"/>
</dbReference>
<evidence type="ECO:0000256" key="2">
    <source>
        <dbReference type="ARBA" id="ARBA00009347"/>
    </source>
</evidence>
<name>A0A840E669_9BACT</name>
<dbReference type="Gene3D" id="2.40.110.10">
    <property type="entry name" value="Butyryl-CoA Dehydrogenase, subunit A, domain 2"/>
    <property type="match status" value="1"/>
</dbReference>
<sequence length="375" mass="40852">MTRSAAAPSVSFDFGRVDRLTEQFAEWAADTYADGGFPHREIAALRNAGLLYVTLPGQPLDLRARHTATLLQLLQRIGKGNLSVGRIYEGHVNALHLIGLYATPHQQERWFRDARNGHLFGVWNTQMHDGIRLYPGKEGHITIGGAKSFCSGSVHVTRALITGNLHTTAGDDRGWQMAIVPLDDHCPPVDEKFWKPTGMRNSVSHKIEFTGIDLAADDLLGDPDDYSRQPSFSGGAIRFAAVQLGGAEAILDACRDHLRSAGRTGNGYQRTRIGQLAIAVESGKLWLKHAGQVADDPASDPGQIVHTANMTRTAIAGYCDESLKLAEKSLGAAGMLHPHPFARLHADLNMYLRQPAPDAVLEAIGQQILDDYTTD</sequence>
<comment type="similarity">
    <text evidence="2">Belongs to the acyl-CoA dehydrogenase family.</text>
</comment>
<protein>
    <submittedName>
        <fullName evidence="7">Alkylation response protein AidB-like acyl-CoA dehydrogenase</fullName>
    </submittedName>
</protein>
<dbReference type="InterPro" id="IPR009100">
    <property type="entry name" value="AcylCoA_DH/oxidase_NM_dom_sf"/>
</dbReference>
<dbReference type="RefSeq" id="WP_183495465.1">
    <property type="nucleotide sequence ID" value="NZ_JACIFF010000004.1"/>
</dbReference>
<reference evidence="7 8" key="1">
    <citation type="submission" date="2020-08" db="EMBL/GenBank/DDBJ databases">
        <title>Genomic Encyclopedia of Type Strains, Phase IV (KMG-IV): sequencing the most valuable type-strain genomes for metagenomic binning, comparative biology and taxonomic classification.</title>
        <authorList>
            <person name="Goeker M."/>
        </authorList>
    </citation>
    <scope>NUCLEOTIDE SEQUENCE [LARGE SCALE GENOMIC DNA]</scope>
    <source>
        <strain evidence="7 8">DSM 105137</strain>
    </source>
</reference>
<dbReference type="GO" id="GO:0003995">
    <property type="term" value="F:acyl-CoA dehydrogenase activity"/>
    <property type="evidence" value="ECO:0007669"/>
    <property type="project" value="TreeGrafter"/>
</dbReference>
<dbReference type="GO" id="GO:0033539">
    <property type="term" value="P:fatty acid beta-oxidation using acyl-CoA dehydrogenase"/>
    <property type="evidence" value="ECO:0007669"/>
    <property type="project" value="TreeGrafter"/>
</dbReference>
<comment type="caution">
    <text evidence="7">The sequence shown here is derived from an EMBL/GenBank/DDBJ whole genome shotgun (WGS) entry which is preliminary data.</text>
</comment>
<organism evidence="7 8">
    <name type="scientific">Neolewinella aquimaris</name>
    <dbReference type="NCBI Taxonomy" id="1835722"/>
    <lineage>
        <taxon>Bacteria</taxon>
        <taxon>Pseudomonadati</taxon>
        <taxon>Bacteroidota</taxon>
        <taxon>Saprospiria</taxon>
        <taxon>Saprospirales</taxon>
        <taxon>Lewinellaceae</taxon>
        <taxon>Neolewinella</taxon>
    </lineage>
</organism>
<dbReference type="PANTHER" id="PTHR48083">
    <property type="entry name" value="MEDIUM-CHAIN SPECIFIC ACYL-COA DEHYDROGENASE, MITOCHONDRIAL-RELATED"/>
    <property type="match status" value="1"/>
</dbReference>
<accession>A0A840E669</accession>
<keyword evidence="3" id="KW-0285">Flavoprotein</keyword>
<gene>
    <name evidence="7" type="ORF">GGR28_001832</name>
</gene>
<dbReference type="AlphaFoldDB" id="A0A840E669"/>
<evidence type="ECO:0000313" key="8">
    <source>
        <dbReference type="Proteomes" id="UP000576209"/>
    </source>
</evidence>
<proteinExistence type="inferred from homology"/>
<dbReference type="EMBL" id="JACIFF010000004">
    <property type="protein sequence ID" value="MBB4079212.1"/>
    <property type="molecule type" value="Genomic_DNA"/>
</dbReference>
<evidence type="ECO:0000256" key="1">
    <source>
        <dbReference type="ARBA" id="ARBA00001974"/>
    </source>
</evidence>